<keyword evidence="3" id="KW-1185">Reference proteome</keyword>
<dbReference type="SUPFAM" id="SSF69279">
    <property type="entry name" value="Phage tail proteins"/>
    <property type="match status" value="1"/>
</dbReference>
<evidence type="ECO:0000256" key="1">
    <source>
        <dbReference type="SAM" id="MobiDB-lite"/>
    </source>
</evidence>
<dbReference type="AlphaFoldDB" id="A0A238UDG9"/>
<feature type="region of interest" description="Disordered" evidence="1">
    <location>
        <begin position="296"/>
        <end position="320"/>
    </location>
</feature>
<dbReference type="EMBL" id="LT899436">
    <property type="protein sequence ID" value="SNR16534.1"/>
    <property type="molecule type" value="Genomic_DNA"/>
</dbReference>
<dbReference type="RefSeq" id="WP_095073155.1">
    <property type="nucleotide sequence ID" value="NZ_LT899436.1"/>
</dbReference>
<accession>A0A238UDG9</accession>
<evidence type="ECO:0000313" key="2">
    <source>
        <dbReference type="EMBL" id="SNR16534.1"/>
    </source>
</evidence>
<reference evidence="2 3" key="1">
    <citation type="submission" date="2017-07" db="EMBL/GenBank/DDBJ databases">
        <authorList>
            <person name="Sun Z.S."/>
            <person name="Albrecht U."/>
            <person name="Echele G."/>
            <person name="Lee C.C."/>
        </authorList>
    </citation>
    <scope>NUCLEOTIDE SEQUENCE [LARGE SCALE GENOMIC DNA]</scope>
    <source>
        <strain evidence="3">type strain: KCTC 22618</strain>
    </source>
</reference>
<protein>
    <submittedName>
        <fullName evidence="2">Phage late control protein D protein</fullName>
    </submittedName>
</protein>
<gene>
    <name evidence="2" type="ORF">TJEJU_2863</name>
</gene>
<dbReference type="OrthoDB" id="1065075at2"/>
<evidence type="ECO:0000313" key="3">
    <source>
        <dbReference type="Proteomes" id="UP000215214"/>
    </source>
</evidence>
<name>A0A238UDG9_9FLAO</name>
<dbReference type="KEGG" id="tje:TJEJU_2863"/>
<dbReference type="Proteomes" id="UP000215214">
    <property type="component" value="Chromosome TJEJU"/>
</dbReference>
<proteinExistence type="predicted"/>
<sequence length="356" mass="40397">MFVLDCNIKIGDYTFKRVHDVQIVKSVDLLSDTAVIKMPASAFFDSGNKTKERKQLENEIKVGMPVSITLSYKNVFEEEEFTGFVRHVRPKNHIVHIECEDAVYHIRKTRINKNFKKTTLKEVLAHILDETNNNQEDANIELGGNIPDVNFEKFAIKSKNGAQALKKIKDEYGLSIFLDDEGKLHAGLRMDINLGKSSSYHVQKNVVSHDLKYVKKEDVELYVKVIGVQKDNTKIETVVGEQTGEQRTLHFYNLKSEKELKKRGEAELDKLKYTGYRGDLTSFLIPYTTRGMGVSITDNRYPSRNGQQSSETSNATSSKNKPVEYFVPKVTTTFGQNGARRKVELGAIILPKDKIG</sequence>
<organism evidence="2 3">
    <name type="scientific">Tenacibaculum jejuense</name>
    <dbReference type="NCBI Taxonomy" id="584609"/>
    <lineage>
        <taxon>Bacteria</taxon>
        <taxon>Pseudomonadati</taxon>
        <taxon>Bacteroidota</taxon>
        <taxon>Flavobacteriia</taxon>
        <taxon>Flavobacteriales</taxon>
        <taxon>Flavobacteriaceae</taxon>
        <taxon>Tenacibaculum</taxon>
    </lineage>
</organism>